<gene>
    <name evidence="6" type="ORF">DMC30DRAFT_348485</name>
</gene>
<evidence type="ECO:0000256" key="2">
    <source>
        <dbReference type="ARBA" id="ARBA00022771"/>
    </source>
</evidence>
<dbReference type="GO" id="GO:0008270">
    <property type="term" value="F:zinc ion binding"/>
    <property type="evidence" value="ECO:0007669"/>
    <property type="project" value="UniProtKB-KW"/>
</dbReference>
<feature type="zinc finger region" description="C3H1-type" evidence="4">
    <location>
        <begin position="44"/>
        <end position="71"/>
    </location>
</feature>
<feature type="domain" description="C3H1-type" evidence="5">
    <location>
        <begin position="44"/>
        <end position="71"/>
    </location>
</feature>
<feature type="zinc finger region" description="C3H1-type" evidence="4">
    <location>
        <begin position="14"/>
        <end position="41"/>
    </location>
</feature>
<dbReference type="InterPro" id="IPR036855">
    <property type="entry name" value="Znf_CCCH_sf"/>
</dbReference>
<dbReference type="AlphaFoldDB" id="A0A5C5G182"/>
<dbReference type="SUPFAM" id="SSF90229">
    <property type="entry name" value="CCCH zinc finger"/>
    <property type="match status" value="2"/>
</dbReference>
<evidence type="ECO:0000313" key="7">
    <source>
        <dbReference type="Proteomes" id="UP000311382"/>
    </source>
</evidence>
<dbReference type="GO" id="GO:0000209">
    <property type="term" value="P:protein polyubiquitination"/>
    <property type="evidence" value="ECO:0007669"/>
    <property type="project" value="InterPro"/>
</dbReference>
<dbReference type="GO" id="GO:0061630">
    <property type="term" value="F:ubiquitin protein ligase activity"/>
    <property type="evidence" value="ECO:0007669"/>
    <property type="project" value="InterPro"/>
</dbReference>
<comment type="caution">
    <text evidence="6">The sequence shown here is derived from an EMBL/GenBank/DDBJ whole genome shotgun (WGS) entry which is preliminary data.</text>
</comment>
<dbReference type="PROSITE" id="PS50103">
    <property type="entry name" value="ZF_C3H1"/>
    <property type="match status" value="2"/>
</dbReference>
<evidence type="ECO:0000256" key="4">
    <source>
        <dbReference type="PROSITE-ProRule" id="PRU00723"/>
    </source>
</evidence>
<keyword evidence="1 4" id="KW-0479">Metal-binding</keyword>
<evidence type="ECO:0000313" key="6">
    <source>
        <dbReference type="EMBL" id="TNY22685.1"/>
    </source>
</evidence>
<dbReference type="InterPro" id="IPR000571">
    <property type="entry name" value="Znf_CCCH"/>
</dbReference>
<dbReference type="OrthoDB" id="2519781at2759"/>
<sequence length="71" mass="7602">MSRGWVISLSAAKDLSHVPCKFFKANSCTAGKACPFSHDAPIPGTSKPICQWFAKGNCKFGHKCALAHVLP</sequence>
<evidence type="ECO:0000256" key="3">
    <source>
        <dbReference type="ARBA" id="ARBA00022833"/>
    </source>
</evidence>
<dbReference type="InterPro" id="IPR045072">
    <property type="entry name" value="MKRN-like"/>
</dbReference>
<evidence type="ECO:0000259" key="5">
    <source>
        <dbReference type="PROSITE" id="PS50103"/>
    </source>
</evidence>
<dbReference type="SMART" id="SM00356">
    <property type="entry name" value="ZnF_C3H1"/>
    <property type="match status" value="2"/>
</dbReference>
<proteinExistence type="predicted"/>
<evidence type="ECO:0000256" key="1">
    <source>
        <dbReference type="ARBA" id="ARBA00022723"/>
    </source>
</evidence>
<dbReference type="Pfam" id="PF00642">
    <property type="entry name" value="zf-CCCH"/>
    <property type="match status" value="1"/>
</dbReference>
<keyword evidence="7" id="KW-1185">Reference proteome</keyword>
<protein>
    <recommendedName>
        <fullName evidence="5">C3H1-type domain-containing protein</fullName>
    </recommendedName>
</protein>
<dbReference type="Gene3D" id="4.10.1000.10">
    <property type="entry name" value="Zinc finger, CCCH-type"/>
    <property type="match status" value="1"/>
</dbReference>
<dbReference type="PANTHER" id="PTHR11224">
    <property type="entry name" value="MAKORIN-RELATED"/>
    <property type="match status" value="1"/>
</dbReference>
<dbReference type="Pfam" id="PF14608">
    <property type="entry name" value="zf-CCCH_2"/>
    <property type="match status" value="1"/>
</dbReference>
<dbReference type="Proteomes" id="UP000311382">
    <property type="component" value="Unassembled WGS sequence"/>
</dbReference>
<feature type="non-terminal residue" evidence="6">
    <location>
        <position position="71"/>
    </location>
</feature>
<keyword evidence="3 4" id="KW-0862">Zinc</keyword>
<feature type="domain" description="C3H1-type" evidence="5">
    <location>
        <begin position="14"/>
        <end position="41"/>
    </location>
</feature>
<dbReference type="PANTHER" id="PTHR11224:SF10">
    <property type="entry name" value="IP09428P-RELATED"/>
    <property type="match status" value="1"/>
</dbReference>
<organism evidence="6 7">
    <name type="scientific">Rhodotorula diobovata</name>
    <dbReference type="NCBI Taxonomy" id="5288"/>
    <lineage>
        <taxon>Eukaryota</taxon>
        <taxon>Fungi</taxon>
        <taxon>Dikarya</taxon>
        <taxon>Basidiomycota</taxon>
        <taxon>Pucciniomycotina</taxon>
        <taxon>Microbotryomycetes</taxon>
        <taxon>Sporidiobolales</taxon>
        <taxon>Sporidiobolaceae</taxon>
        <taxon>Rhodotorula</taxon>
    </lineage>
</organism>
<accession>A0A5C5G182</accession>
<reference evidence="6 7" key="1">
    <citation type="submission" date="2019-03" db="EMBL/GenBank/DDBJ databases">
        <title>Rhodosporidium diobovatum UCD-FST 08-225 genome sequencing, assembly, and annotation.</title>
        <authorList>
            <person name="Fakankun I.U."/>
            <person name="Fristensky B."/>
            <person name="Levin D.B."/>
        </authorList>
    </citation>
    <scope>NUCLEOTIDE SEQUENCE [LARGE SCALE GENOMIC DNA]</scope>
    <source>
        <strain evidence="6 7">UCD-FST 08-225</strain>
    </source>
</reference>
<dbReference type="STRING" id="5288.A0A5C5G182"/>
<name>A0A5C5G182_9BASI</name>
<dbReference type="EMBL" id="SOZI01000021">
    <property type="protein sequence ID" value="TNY22685.1"/>
    <property type="molecule type" value="Genomic_DNA"/>
</dbReference>
<keyword evidence="2 4" id="KW-0863">Zinc-finger</keyword>